<dbReference type="OrthoDB" id="252678at2"/>
<dbReference type="SUPFAM" id="SSF53822">
    <property type="entry name" value="Periplasmic binding protein-like I"/>
    <property type="match status" value="1"/>
</dbReference>
<dbReference type="InterPro" id="IPR028082">
    <property type="entry name" value="Peripla_BP_I"/>
</dbReference>
<dbReference type="GO" id="GO:0000976">
    <property type="term" value="F:transcription cis-regulatory region binding"/>
    <property type="evidence" value="ECO:0007669"/>
    <property type="project" value="TreeGrafter"/>
</dbReference>
<keyword evidence="5" id="KW-1185">Reference proteome</keyword>
<dbReference type="STRING" id="1045773.SAMN05216555_102115"/>
<dbReference type="GO" id="GO:0003700">
    <property type="term" value="F:DNA-binding transcription factor activity"/>
    <property type="evidence" value="ECO:0007669"/>
    <property type="project" value="TreeGrafter"/>
</dbReference>
<evidence type="ECO:0000313" key="5">
    <source>
        <dbReference type="Proteomes" id="UP000182130"/>
    </source>
</evidence>
<dbReference type="Gene3D" id="3.40.50.2300">
    <property type="match status" value="2"/>
</dbReference>
<dbReference type="RefSeq" id="WP_084110728.1">
    <property type="nucleotide sequence ID" value="NZ_FNEI01000002.1"/>
</dbReference>
<dbReference type="Gene3D" id="1.10.260.40">
    <property type="entry name" value="lambda repressor-like DNA-binding domains"/>
    <property type="match status" value="1"/>
</dbReference>
<name>A0A1G8K305_9MICC</name>
<dbReference type="SMART" id="SM00354">
    <property type="entry name" value="HTH_LACI"/>
    <property type="match status" value="1"/>
</dbReference>
<evidence type="ECO:0000256" key="3">
    <source>
        <dbReference type="ARBA" id="ARBA00023163"/>
    </source>
</evidence>
<dbReference type="CDD" id="cd06267">
    <property type="entry name" value="PBP1_LacI_sugar_binding-like"/>
    <property type="match status" value="1"/>
</dbReference>
<dbReference type="Pfam" id="PF00356">
    <property type="entry name" value="LacI"/>
    <property type="match status" value="1"/>
</dbReference>
<dbReference type="InterPro" id="IPR010982">
    <property type="entry name" value="Lambda_DNA-bd_dom_sf"/>
</dbReference>
<sequence length="328" mass="34554">MARTRATIMDIARELGLSKTTVSSALGGSGRISEEKRALIRETADRLGYVANRAARSLRVSRVGTIGLYIPPIARSLAFYMDFAFGVTEGAAAADYDVTLFARGLTPQRAFHVDGVIAIDPSPGEPLVAALLDDGIPTVSVGRYTGPGEERVLGTLEAHHTELQLQVLDHLLSRGRKRPALLAVDDAISSSWAVDTLNTYLDWCRRHGIEPRVHEVEGNATPRDLVSAVASAVDAGHADALVCGAQGHAAQSQLVLESRGLTVGKDLDIASFAGAAALETGNPLISAIDLAPREYGAAAIELLDAVVRDPGAGPVHRWFDGASVQLAG</sequence>
<keyword evidence="3" id="KW-0804">Transcription</keyword>
<dbReference type="SUPFAM" id="SSF47413">
    <property type="entry name" value="lambda repressor-like DNA-binding domains"/>
    <property type="match status" value="1"/>
</dbReference>
<dbReference type="CDD" id="cd01392">
    <property type="entry name" value="HTH_LacI"/>
    <property type="match status" value="1"/>
</dbReference>
<evidence type="ECO:0000313" key="4">
    <source>
        <dbReference type="EMBL" id="SDI37783.1"/>
    </source>
</evidence>
<dbReference type="PANTHER" id="PTHR30146">
    <property type="entry name" value="LACI-RELATED TRANSCRIPTIONAL REPRESSOR"/>
    <property type="match status" value="1"/>
</dbReference>
<protein>
    <submittedName>
        <fullName evidence="4">DNA-binding transcriptional regulator, LacI/PurR family</fullName>
    </submittedName>
</protein>
<dbReference type="AlphaFoldDB" id="A0A1G8K305"/>
<organism evidence="4 5">
    <name type="scientific">Arthrobacter cupressi</name>
    <dbReference type="NCBI Taxonomy" id="1045773"/>
    <lineage>
        <taxon>Bacteria</taxon>
        <taxon>Bacillati</taxon>
        <taxon>Actinomycetota</taxon>
        <taxon>Actinomycetes</taxon>
        <taxon>Micrococcales</taxon>
        <taxon>Micrococcaceae</taxon>
        <taxon>Arthrobacter</taxon>
    </lineage>
</organism>
<evidence type="ECO:0000256" key="2">
    <source>
        <dbReference type="ARBA" id="ARBA00023125"/>
    </source>
</evidence>
<dbReference type="Pfam" id="PF13377">
    <property type="entry name" value="Peripla_BP_3"/>
    <property type="match status" value="1"/>
</dbReference>
<dbReference type="PANTHER" id="PTHR30146:SF153">
    <property type="entry name" value="LACTOSE OPERON REPRESSOR"/>
    <property type="match status" value="1"/>
</dbReference>
<keyword evidence="1" id="KW-0805">Transcription regulation</keyword>
<gene>
    <name evidence="4" type="ORF">SAMN05216555_102115</name>
</gene>
<dbReference type="InterPro" id="IPR000843">
    <property type="entry name" value="HTH_LacI"/>
</dbReference>
<evidence type="ECO:0000256" key="1">
    <source>
        <dbReference type="ARBA" id="ARBA00023015"/>
    </source>
</evidence>
<accession>A0A1G8K305</accession>
<dbReference type="Proteomes" id="UP000182130">
    <property type="component" value="Unassembled WGS sequence"/>
</dbReference>
<dbReference type="PROSITE" id="PS50932">
    <property type="entry name" value="HTH_LACI_2"/>
    <property type="match status" value="1"/>
</dbReference>
<dbReference type="EMBL" id="FNEI01000002">
    <property type="protein sequence ID" value="SDI37783.1"/>
    <property type="molecule type" value="Genomic_DNA"/>
</dbReference>
<dbReference type="InterPro" id="IPR046335">
    <property type="entry name" value="LacI/GalR-like_sensor"/>
</dbReference>
<keyword evidence="2 4" id="KW-0238">DNA-binding</keyword>
<reference evidence="5" key="1">
    <citation type="submission" date="2016-10" db="EMBL/GenBank/DDBJ databases">
        <authorList>
            <person name="Varghese N."/>
            <person name="Submissions S."/>
        </authorList>
    </citation>
    <scope>NUCLEOTIDE SEQUENCE [LARGE SCALE GENOMIC DNA]</scope>
    <source>
        <strain evidence="5">CGMCC 1.10783</strain>
    </source>
</reference>
<proteinExistence type="predicted"/>